<evidence type="ECO:0000256" key="2">
    <source>
        <dbReference type="ARBA" id="ARBA00024867"/>
    </source>
</evidence>
<keyword evidence="3" id="KW-0597">Phosphoprotein</keyword>
<dbReference type="PANTHER" id="PTHR37299:SF1">
    <property type="entry name" value="STAGE 0 SPORULATION PROTEIN A HOMOLOG"/>
    <property type="match status" value="1"/>
</dbReference>
<dbReference type="AlphaFoldDB" id="A0A3R5VXC9"/>
<reference evidence="5 6" key="1">
    <citation type="submission" date="2018-08" db="EMBL/GenBank/DDBJ databases">
        <title>A genome reference for cultivated species of the human gut microbiota.</title>
        <authorList>
            <person name="Zou Y."/>
            <person name="Xue W."/>
            <person name="Luo G."/>
        </authorList>
    </citation>
    <scope>NUCLEOTIDE SEQUENCE [LARGE SCALE GENOMIC DNA]</scope>
    <source>
        <strain evidence="5 6">AF28-15</strain>
    </source>
</reference>
<dbReference type="GO" id="GO:0000156">
    <property type="term" value="F:phosphorelay response regulator activity"/>
    <property type="evidence" value="ECO:0007669"/>
    <property type="project" value="InterPro"/>
</dbReference>
<proteinExistence type="predicted"/>
<dbReference type="Gene3D" id="3.40.50.2300">
    <property type="match status" value="1"/>
</dbReference>
<comment type="function">
    <text evidence="2">May play the central regulatory role in sporulation. It may be an element of the effector pathway responsible for the activation of sporulation genes in response to nutritional stress. Spo0A may act in concert with spo0H (a sigma factor) to control the expression of some genes that are critical to the sporulation process.</text>
</comment>
<evidence type="ECO:0000256" key="3">
    <source>
        <dbReference type="PROSITE-ProRule" id="PRU00169"/>
    </source>
</evidence>
<dbReference type="GO" id="GO:0003677">
    <property type="term" value="F:DNA binding"/>
    <property type="evidence" value="ECO:0007669"/>
    <property type="project" value="UniProtKB-KW"/>
</dbReference>
<evidence type="ECO:0000259" key="4">
    <source>
        <dbReference type="PROSITE" id="PS50110"/>
    </source>
</evidence>
<comment type="caution">
    <text evidence="5">The sequence shown here is derived from an EMBL/GenBank/DDBJ whole genome shotgun (WGS) entry which is preliminary data.</text>
</comment>
<gene>
    <name evidence="5" type="ORF">DWY96_16670</name>
</gene>
<protein>
    <recommendedName>
        <fullName evidence="1">Stage 0 sporulation protein A homolog</fullName>
    </recommendedName>
</protein>
<feature type="domain" description="Response regulatory" evidence="4">
    <location>
        <begin position="3"/>
        <end position="120"/>
    </location>
</feature>
<dbReference type="Pfam" id="PF04397">
    <property type="entry name" value="LytTR"/>
    <property type="match status" value="1"/>
</dbReference>
<dbReference type="Proteomes" id="UP000283738">
    <property type="component" value="Unassembled WGS sequence"/>
</dbReference>
<dbReference type="Gene3D" id="2.40.50.1020">
    <property type="entry name" value="LytTr DNA-binding domain"/>
    <property type="match status" value="1"/>
</dbReference>
<dbReference type="InterPro" id="IPR046947">
    <property type="entry name" value="LytR-like"/>
</dbReference>
<dbReference type="PROSITE" id="PS50110">
    <property type="entry name" value="RESPONSE_REGULATORY"/>
    <property type="match status" value="1"/>
</dbReference>
<dbReference type="PANTHER" id="PTHR37299">
    <property type="entry name" value="TRANSCRIPTIONAL REGULATOR-RELATED"/>
    <property type="match status" value="1"/>
</dbReference>
<name>A0A3R5VXC9_9FIRM</name>
<sequence>MIEIIICDDEIKDLQDISKIVCEVCLNEVIDYNLKTYSSGEEMLDQTYSMDIGILDISMSELNGIDLGRELKKRFPEVKLIYITSYEKYCQQVINKVHAFSFLTKPVKYENVREQIVDLLDSMENDASGRKREFYDVTTSDKHKIEVLKLDLKDILYFEYIKSARKIKIVCRNDSYEFSYVMEKLTNELREFGFEVNCRGMLVNMRHIRKVKGYLLHMDNGQEISLSQKRKADFVKKMNVFMHNNFN</sequence>
<evidence type="ECO:0000256" key="1">
    <source>
        <dbReference type="ARBA" id="ARBA00018672"/>
    </source>
</evidence>
<organism evidence="5 6">
    <name type="scientific">Roseburia inulinivorans</name>
    <dbReference type="NCBI Taxonomy" id="360807"/>
    <lineage>
        <taxon>Bacteria</taxon>
        <taxon>Bacillati</taxon>
        <taxon>Bacillota</taxon>
        <taxon>Clostridia</taxon>
        <taxon>Lachnospirales</taxon>
        <taxon>Lachnospiraceae</taxon>
        <taxon>Roseburia</taxon>
    </lineage>
</organism>
<feature type="modified residue" description="4-aspartylphosphate" evidence="3">
    <location>
        <position position="56"/>
    </location>
</feature>
<dbReference type="SMART" id="SM00448">
    <property type="entry name" value="REC"/>
    <property type="match status" value="1"/>
</dbReference>
<dbReference type="InterPro" id="IPR001789">
    <property type="entry name" value="Sig_transdc_resp-reg_receiver"/>
</dbReference>
<accession>A0A3R5VXC9</accession>
<dbReference type="InterPro" id="IPR007492">
    <property type="entry name" value="LytTR_DNA-bd_dom"/>
</dbReference>
<dbReference type="Pfam" id="PF00072">
    <property type="entry name" value="Response_reg"/>
    <property type="match status" value="1"/>
</dbReference>
<dbReference type="SMART" id="SM00850">
    <property type="entry name" value="LytTR"/>
    <property type="match status" value="1"/>
</dbReference>
<dbReference type="SUPFAM" id="SSF52172">
    <property type="entry name" value="CheY-like"/>
    <property type="match status" value="1"/>
</dbReference>
<evidence type="ECO:0000313" key="6">
    <source>
        <dbReference type="Proteomes" id="UP000283738"/>
    </source>
</evidence>
<dbReference type="RefSeq" id="WP_118112111.1">
    <property type="nucleotide sequence ID" value="NZ_QRTF01000059.1"/>
</dbReference>
<evidence type="ECO:0000313" key="5">
    <source>
        <dbReference type="EMBL" id="RGQ43741.1"/>
    </source>
</evidence>
<dbReference type="EMBL" id="QRTF01000059">
    <property type="protein sequence ID" value="RGQ43741.1"/>
    <property type="molecule type" value="Genomic_DNA"/>
</dbReference>
<keyword evidence="5" id="KW-0238">DNA-binding</keyword>
<dbReference type="InterPro" id="IPR011006">
    <property type="entry name" value="CheY-like_superfamily"/>
</dbReference>